<dbReference type="WBParaSite" id="BXY_1705900.1">
    <property type="protein sequence ID" value="BXY_1705900.1"/>
    <property type="gene ID" value="BXY_1705900"/>
</dbReference>
<sequence length="67" mass="7528">MINVVTRGSARPTQKQTELPKKLNKTCPCPEPCRPLASTRERSSHATMAETKLQIEMSRRSSTMRLG</sequence>
<reference evidence="5" key="1">
    <citation type="submission" date="2016-11" db="UniProtKB">
        <authorList>
            <consortium name="WormBaseParasite"/>
        </authorList>
    </citation>
    <scope>IDENTIFICATION</scope>
</reference>
<feature type="region of interest" description="Disordered" evidence="1">
    <location>
        <begin position="1"/>
        <end position="67"/>
    </location>
</feature>
<evidence type="ECO:0000313" key="4">
    <source>
        <dbReference type="Proteomes" id="UP000659654"/>
    </source>
</evidence>
<dbReference type="Proteomes" id="UP000582659">
    <property type="component" value="Unassembled WGS sequence"/>
</dbReference>
<name>A0A1I7SVI2_BURXY</name>
<dbReference type="Proteomes" id="UP000095284">
    <property type="component" value="Unplaced"/>
</dbReference>
<dbReference type="EMBL" id="CAJFDI010000002">
    <property type="protein sequence ID" value="CAD5217670.1"/>
    <property type="molecule type" value="Genomic_DNA"/>
</dbReference>
<dbReference type="Proteomes" id="UP000659654">
    <property type="component" value="Unassembled WGS sequence"/>
</dbReference>
<keyword evidence="4" id="KW-1185">Reference proteome</keyword>
<accession>A0A1I7SVI2</accession>
<evidence type="ECO:0000256" key="1">
    <source>
        <dbReference type="SAM" id="MobiDB-lite"/>
    </source>
</evidence>
<organism evidence="3 5">
    <name type="scientific">Bursaphelenchus xylophilus</name>
    <name type="common">Pinewood nematode worm</name>
    <name type="synonym">Aphelenchoides xylophilus</name>
    <dbReference type="NCBI Taxonomy" id="6326"/>
    <lineage>
        <taxon>Eukaryota</taxon>
        <taxon>Metazoa</taxon>
        <taxon>Ecdysozoa</taxon>
        <taxon>Nematoda</taxon>
        <taxon>Chromadorea</taxon>
        <taxon>Rhabditida</taxon>
        <taxon>Tylenchina</taxon>
        <taxon>Tylenchomorpha</taxon>
        <taxon>Aphelenchoidea</taxon>
        <taxon>Aphelenchoididae</taxon>
        <taxon>Bursaphelenchus</taxon>
    </lineage>
</organism>
<reference evidence="2" key="2">
    <citation type="submission" date="2020-09" db="EMBL/GenBank/DDBJ databases">
        <authorList>
            <person name="Kikuchi T."/>
        </authorList>
    </citation>
    <scope>NUCLEOTIDE SEQUENCE</scope>
    <source>
        <strain evidence="2">Ka4C1</strain>
    </source>
</reference>
<evidence type="ECO:0000313" key="2">
    <source>
        <dbReference type="EMBL" id="CAD5217670.1"/>
    </source>
</evidence>
<evidence type="ECO:0000313" key="5">
    <source>
        <dbReference type="WBParaSite" id="BXY_1705900.1"/>
    </source>
</evidence>
<evidence type="ECO:0000313" key="3">
    <source>
        <dbReference type="Proteomes" id="UP000095284"/>
    </source>
</evidence>
<gene>
    <name evidence="2" type="ORF">BXYJ_LOCUS5151</name>
</gene>
<proteinExistence type="predicted"/>
<dbReference type="EMBL" id="CAJFCV020000002">
    <property type="protein sequence ID" value="CAG9101492.1"/>
    <property type="molecule type" value="Genomic_DNA"/>
</dbReference>
<protein>
    <submittedName>
        <fullName evidence="2">(pine wood nematode) hypothetical protein</fullName>
    </submittedName>
</protein>
<dbReference type="AlphaFoldDB" id="A0A1I7SVI2"/>